<evidence type="ECO:0000313" key="4">
    <source>
        <dbReference type="Proteomes" id="UP000199608"/>
    </source>
</evidence>
<dbReference type="SMART" id="SM00450">
    <property type="entry name" value="RHOD"/>
    <property type="match status" value="3"/>
</dbReference>
<dbReference type="AlphaFoldDB" id="A0A1H2GHP2"/>
<dbReference type="PANTHER" id="PTHR43031:SF1">
    <property type="entry name" value="PYRIDINE NUCLEOTIDE-DISULPHIDE OXIDOREDUCTASE"/>
    <property type="match status" value="1"/>
</dbReference>
<dbReference type="InterPro" id="IPR050229">
    <property type="entry name" value="GlpE_sulfurtransferase"/>
</dbReference>
<feature type="domain" description="Rhodanese" evidence="2">
    <location>
        <begin position="282"/>
        <end position="371"/>
    </location>
</feature>
<feature type="domain" description="Rhodanese" evidence="2">
    <location>
        <begin position="164"/>
        <end position="257"/>
    </location>
</feature>
<dbReference type="EMBL" id="FNLL01000005">
    <property type="protein sequence ID" value="SDU19022.1"/>
    <property type="molecule type" value="Genomic_DNA"/>
</dbReference>
<dbReference type="PANTHER" id="PTHR43031">
    <property type="entry name" value="FAD-DEPENDENT OXIDOREDUCTASE"/>
    <property type="match status" value="1"/>
</dbReference>
<feature type="domain" description="Rhodanese" evidence="2">
    <location>
        <begin position="60"/>
        <end position="146"/>
    </location>
</feature>
<keyword evidence="3" id="KW-0808">Transferase</keyword>
<evidence type="ECO:0000259" key="2">
    <source>
        <dbReference type="PROSITE" id="PS50206"/>
    </source>
</evidence>
<dbReference type="InterPro" id="IPR001763">
    <property type="entry name" value="Rhodanese-like_dom"/>
</dbReference>
<accession>A0A1H2GHP2</accession>
<name>A0A1H2GHP2_9BACT</name>
<dbReference type="InterPro" id="IPR001307">
    <property type="entry name" value="Thiosulphate_STrfase_CS"/>
</dbReference>
<evidence type="ECO:0000256" key="1">
    <source>
        <dbReference type="SAM" id="SignalP"/>
    </source>
</evidence>
<dbReference type="PROSITE" id="PS50206">
    <property type="entry name" value="RHODANESE_3"/>
    <property type="match status" value="3"/>
</dbReference>
<dbReference type="GO" id="GO:0004792">
    <property type="term" value="F:thiosulfate-cyanide sulfurtransferase activity"/>
    <property type="evidence" value="ECO:0007669"/>
    <property type="project" value="InterPro"/>
</dbReference>
<feature type="signal peptide" evidence="1">
    <location>
        <begin position="1"/>
        <end position="25"/>
    </location>
</feature>
<proteinExistence type="predicted"/>
<evidence type="ECO:0000313" key="3">
    <source>
        <dbReference type="EMBL" id="SDU19022.1"/>
    </source>
</evidence>
<dbReference type="InterPro" id="IPR036873">
    <property type="entry name" value="Rhodanese-like_dom_sf"/>
</dbReference>
<keyword evidence="4" id="KW-1185">Reference proteome</keyword>
<dbReference type="Gene3D" id="3.40.250.10">
    <property type="entry name" value="Rhodanese-like domain"/>
    <property type="match status" value="3"/>
</dbReference>
<dbReference type="RefSeq" id="WP_014957267.1">
    <property type="nucleotide sequence ID" value="NZ_FNLL01000005.1"/>
</dbReference>
<dbReference type="Proteomes" id="UP000199608">
    <property type="component" value="Unassembled WGS sequence"/>
</dbReference>
<dbReference type="PROSITE" id="PS00380">
    <property type="entry name" value="RHODANESE_1"/>
    <property type="match status" value="1"/>
</dbReference>
<protein>
    <submittedName>
        <fullName evidence="3">3-mercaptopyruvate sulfurtransferase SseA, contains two rhodanese domains</fullName>
    </submittedName>
</protein>
<keyword evidence="3" id="KW-0670">Pyruvate</keyword>
<sequence length="374" mass="41718">MKKNKANIFILTLVTGIFLLTGCTATNSIKTSETAKEDMSWMFHDTVDSQFVKAHMSVPMPENVMIIDARPYKGKYVKGHIPGAVSIPFSEFDQKTDLLPKDKNALLIYYCQGLKCKLSHKSAKKAQKSGYKNVKVYAKGYPEWISLKGNYPSVSAGYVAQQITENKTVIIDARPQETKFVKGHIPTAINIPFSKFDALKGKLPRDPNTPIIFYCGGLKCRLSHKSAVKAIEMGYTNVSVFAKGYPEWKKTYGASNETVQVKAGEIEGSIDIERFKSIIAKNPESIMLIDVRDADEFAKGSFKTAVNIPVENLESKIKNFPDDKPIVFVCSTGARSGEAFYMTKDVRESLKDVFYVEAEIDFKSNGIVEIKKPK</sequence>
<feature type="chain" id="PRO_5011684752" evidence="1">
    <location>
        <begin position="26"/>
        <end position="374"/>
    </location>
</feature>
<keyword evidence="1" id="KW-0732">Signal</keyword>
<gene>
    <name evidence="3" type="ORF">SAMN04487931_105206</name>
</gene>
<dbReference type="PROSITE" id="PS51257">
    <property type="entry name" value="PROKAR_LIPOPROTEIN"/>
    <property type="match status" value="1"/>
</dbReference>
<dbReference type="SUPFAM" id="SSF52821">
    <property type="entry name" value="Rhodanese/Cell cycle control phosphatase"/>
    <property type="match status" value="3"/>
</dbReference>
<reference evidence="4" key="1">
    <citation type="submission" date="2016-10" db="EMBL/GenBank/DDBJ databases">
        <authorList>
            <person name="Varghese N."/>
            <person name="Submissions S."/>
        </authorList>
    </citation>
    <scope>NUCLEOTIDE SEQUENCE [LARGE SCALE GENOMIC DNA]</scope>
    <source>
        <strain evidence="4">DSM 3384</strain>
    </source>
</reference>
<dbReference type="Pfam" id="PF00581">
    <property type="entry name" value="Rhodanese"/>
    <property type="match status" value="3"/>
</dbReference>
<organism evidence="3 4">
    <name type="scientific">Desulfobacula phenolica</name>
    <dbReference type="NCBI Taxonomy" id="90732"/>
    <lineage>
        <taxon>Bacteria</taxon>
        <taxon>Pseudomonadati</taxon>
        <taxon>Thermodesulfobacteriota</taxon>
        <taxon>Desulfobacteria</taxon>
        <taxon>Desulfobacterales</taxon>
        <taxon>Desulfobacteraceae</taxon>
        <taxon>Desulfobacula</taxon>
    </lineage>
</organism>
<dbReference type="CDD" id="cd00158">
    <property type="entry name" value="RHOD"/>
    <property type="match status" value="3"/>
</dbReference>